<evidence type="ECO:0000259" key="9">
    <source>
        <dbReference type="PROSITE" id="PS50972"/>
    </source>
</evidence>
<accession>A0ABX1PGE4</accession>
<reference evidence="10" key="1">
    <citation type="submission" date="2019-12" db="EMBL/GenBank/DDBJ databases">
        <title>Comparative genomics gives insights into the taxonomy of the Azoarcus-Aromatoleum group and reveals separate origins of nif in the plant-associated Azoarcus and non-plant-associated Aromatoleum sub-groups.</title>
        <authorList>
            <person name="Lafos M."/>
            <person name="Maluk M."/>
            <person name="Batista M."/>
            <person name="Junghare M."/>
            <person name="Carmona M."/>
            <person name="Faoro H."/>
            <person name="Cruz L.M."/>
            <person name="Battistoni F."/>
            <person name="De Souza E."/>
            <person name="Pedrosa F."/>
            <person name="Chen W.-M."/>
            <person name="Poole P.S."/>
            <person name="Dixon R.A."/>
            <person name="James E.K."/>
        </authorList>
    </citation>
    <scope>NUCLEOTIDE SEQUENCE</scope>
    <source>
        <strain evidence="10">LuFRes1</strain>
    </source>
</reference>
<keyword evidence="7" id="KW-0460">Magnesium</keyword>
<dbReference type="EMBL" id="WTVG01000004">
    <property type="protein sequence ID" value="NMG23574.1"/>
    <property type="molecule type" value="Genomic_DNA"/>
</dbReference>
<comment type="cofactor">
    <cofactor evidence="2">
        <name>Mg(2+)</name>
        <dbReference type="ChEBI" id="CHEBI:18420"/>
    </cofactor>
</comment>
<dbReference type="Pfam" id="PF00809">
    <property type="entry name" value="Pterin_bind"/>
    <property type="match status" value="1"/>
</dbReference>
<organism evidence="10 11">
    <name type="scientific">Aromatoleum anaerobium</name>
    <dbReference type="NCBI Taxonomy" id="182180"/>
    <lineage>
        <taxon>Bacteria</taxon>
        <taxon>Pseudomonadati</taxon>
        <taxon>Pseudomonadota</taxon>
        <taxon>Betaproteobacteria</taxon>
        <taxon>Rhodocyclales</taxon>
        <taxon>Rhodocyclaceae</taxon>
        <taxon>Aromatoleum</taxon>
    </lineage>
</organism>
<feature type="domain" description="Pterin-binding" evidence="9">
    <location>
        <begin position="16"/>
        <end position="267"/>
    </location>
</feature>
<dbReference type="RefSeq" id="WP_169116988.1">
    <property type="nucleotide sequence ID" value="NZ_WTVG02000040.1"/>
</dbReference>
<keyword evidence="5 10" id="KW-0808">Transferase</keyword>
<dbReference type="NCBIfam" id="TIGR01496">
    <property type="entry name" value="DHPS"/>
    <property type="match status" value="1"/>
</dbReference>
<evidence type="ECO:0000256" key="8">
    <source>
        <dbReference type="ARBA" id="ARBA00022909"/>
    </source>
</evidence>
<dbReference type="InterPro" id="IPR011005">
    <property type="entry name" value="Dihydropteroate_synth-like_sf"/>
</dbReference>
<dbReference type="CDD" id="cd00739">
    <property type="entry name" value="DHPS"/>
    <property type="match status" value="1"/>
</dbReference>
<sequence length="277" mass="29889">MQVLRCGRFRLELDRPRIMAIVNVTPDSFSGDGLGRDLDAAVRRAQAAVDAGADLLDIGGESTRPGSEPVSEQEELDRVIPLVERLADWAVPVSVDTLKPAVMRESLRAGASLINDINAFRAPGAIDAVRDSEAALCVMHMQGEPRGMQSDPRYDDVVAEVLDFLDWRVRALADVGVGRDRILLDPGFGFGKTLEHNLALFRALDRFVAQDYPVLVGVSRKSMIGAITGRPVGERVHGSVAAALIAVERGARIVRVHDVAATRDALKVWQAVSGVPA</sequence>
<dbReference type="EC" id="2.5.1.15" evidence="4"/>
<dbReference type="InterPro" id="IPR045031">
    <property type="entry name" value="DHP_synth-like"/>
</dbReference>
<evidence type="ECO:0000256" key="6">
    <source>
        <dbReference type="ARBA" id="ARBA00022723"/>
    </source>
</evidence>
<dbReference type="PROSITE" id="PS50972">
    <property type="entry name" value="PTERIN_BINDING"/>
    <property type="match status" value="1"/>
</dbReference>
<gene>
    <name evidence="10" type="primary">folP</name>
    <name evidence="10" type="ORF">GO606_02340</name>
</gene>
<dbReference type="PROSITE" id="PS00793">
    <property type="entry name" value="DHPS_2"/>
    <property type="match status" value="1"/>
</dbReference>
<evidence type="ECO:0000256" key="5">
    <source>
        <dbReference type="ARBA" id="ARBA00022679"/>
    </source>
</evidence>
<keyword evidence="11" id="KW-1185">Reference proteome</keyword>
<comment type="catalytic activity">
    <reaction evidence="1">
        <text>(7,8-dihydropterin-6-yl)methyl diphosphate + 4-aminobenzoate = 7,8-dihydropteroate + diphosphate</text>
        <dbReference type="Rhea" id="RHEA:19949"/>
        <dbReference type="ChEBI" id="CHEBI:17836"/>
        <dbReference type="ChEBI" id="CHEBI:17839"/>
        <dbReference type="ChEBI" id="CHEBI:33019"/>
        <dbReference type="ChEBI" id="CHEBI:72950"/>
        <dbReference type="EC" id="2.5.1.15"/>
    </reaction>
</comment>
<evidence type="ECO:0000313" key="10">
    <source>
        <dbReference type="EMBL" id="NMG23574.1"/>
    </source>
</evidence>
<keyword evidence="6" id="KW-0479">Metal-binding</keyword>
<dbReference type="InterPro" id="IPR000489">
    <property type="entry name" value="Pterin-binding_dom"/>
</dbReference>
<name>A0ABX1PGE4_9RHOO</name>
<dbReference type="PANTHER" id="PTHR20941:SF1">
    <property type="entry name" value="FOLIC ACID SYNTHESIS PROTEIN FOL1"/>
    <property type="match status" value="1"/>
</dbReference>
<dbReference type="InterPro" id="IPR006390">
    <property type="entry name" value="DHP_synth_dom"/>
</dbReference>
<dbReference type="GO" id="GO:0004156">
    <property type="term" value="F:dihydropteroate synthase activity"/>
    <property type="evidence" value="ECO:0007669"/>
    <property type="project" value="UniProtKB-EC"/>
</dbReference>
<dbReference type="Proteomes" id="UP000615989">
    <property type="component" value="Unassembled WGS sequence"/>
</dbReference>
<evidence type="ECO:0000313" key="11">
    <source>
        <dbReference type="Proteomes" id="UP000615989"/>
    </source>
</evidence>
<dbReference type="Gene3D" id="3.20.20.20">
    <property type="entry name" value="Dihydropteroate synthase-like"/>
    <property type="match status" value="1"/>
</dbReference>
<comment type="caution">
    <text evidence="10">The sequence shown here is derived from an EMBL/GenBank/DDBJ whole genome shotgun (WGS) entry which is preliminary data.</text>
</comment>
<comment type="pathway">
    <text evidence="3">Cofactor biosynthesis; tetrahydrofolate biosynthesis; 7,8-dihydrofolate from 2-amino-4-hydroxy-6-hydroxymethyl-7,8-dihydropteridine diphosphate and 4-aminobenzoate: step 1/2.</text>
</comment>
<evidence type="ECO:0000256" key="2">
    <source>
        <dbReference type="ARBA" id="ARBA00001946"/>
    </source>
</evidence>
<dbReference type="SUPFAM" id="SSF51717">
    <property type="entry name" value="Dihydropteroate synthetase-like"/>
    <property type="match status" value="1"/>
</dbReference>
<keyword evidence="8" id="KW-0289">Folate biosynthesis</keyword>
<evidence type="ECO:0000256" key="3">
    <source>
        <dbReference type="ARBA" id="ARBA00004763"/>
    </source>
</evidence>
<dbReference type="PANTHER" id="PTHR20941">
    <property type="entry name" value="FOLATE SYNTHESIS PROTEINS"/>
    <property type="match status" value="1"/>
</dbReference>
<evidence type="ECO:0000256" key="4">
    <source>
        <dbReference type="ARBA" id="ARBA00012458"/>
    </source>
</evidence>
<protein>
    <recommendedName>
        <fullName evidence="4">dihydropteroate synthase</fullName>
        <ecNumber evidence="4">2.5.1.15</ecNumber>
    </recommendedName>
</protein>
<evidence type="ECO:0000256" key="7">
    <source>
        <dbReference type="ARBA" id="ARBA00022842"/>
    </source>
</evidence>
<evidence type="ECO:0000256" key="1">
    <source>
        <dbReference type="ARBA" id="ARBA00000012"/>
    </source>
</evidence>
<proteinExistence type="predicted"/>